<name>A0A5B6VWR2_9ROSI</name>
<dbReference type="AlphaFoldDB" id="A0A5B6VWR2"/>
<gene>
    <name evidence="1" type="ORF">EPI10_023671</name>
</gene>
<proteinExistence type="predicted"/>
<evidence type="ECO:0000313" key="1">
    <source>
        <dbReference type="EMBL" id="KAA3473277.1"/>
    </source>
</evidence>
<evidence type="ECO:0000313" key="2">
    <source>
        <dbReference type="Proteomes" id="UP000325315"/>
    </source>
</evidence>
<organism evidence="1 2">
    <name type="scientific">Gossypium australe</name>
    <dbReference type="NCBI Taxonomy" id="47621"/>
    <lineage>
        <taxon>Eukaryota</taxon>
        <taxon>Viridiplantae</taxon>
        <taxon>Streptophyta</taxon>
        <taxon>Embryophyta</taxon>
        <taxon>Tracheophyta</taxon>
        <taxon>Spermatophyta</taxon>
        <taxon>Magnoliopsida</taxon>
        <taxon>eudicotyledons</taxon>
        <taxon>Gunneridae</taxon>
        <taxon>Pentapetalae</taxon>
        <taxon>rosids</taxon>
        <taxon>malvids</taxon>
        <taxon>Malvales</taxon>
        <taxon>Malvaceae</taxon>
        <taxon>Malvoideae</taxon>
        <taxon>Gossypium</taxon>
    </lineage>
</organism>
<dbReference type="Proteomes" id="UP000325315">
    <property type="component" value="Unassembled WGS sequence"/>
</dbReference>
<dbReference type="EMBL" id="SMMG02000005">
    <property type="protein sequence ID" value="KAA3473277.1"/>
    <property type="molecule type" value="Genomic_DNA"/>
</dbReference>
<reference evidence="2" key="1">
    <citation type="journal article" date="2019" name="Plant Biotechnol. J.">
        <title>Genome sequencing of the Australian wild diploid species Gossypium australe highlights disease resistance and delayed gland morphogenesis.</title>
        <authorList>
            <person name="Cai Y."/>
            <person name="Cai X."/>
            <person name="Wang Q."/>
            <person name="Wang P."/>
            <person name="Zhang Y."/>
            <person name="Cai C."/>
            <person name="Xu Y."/>
            <person name="Wang K."/>
            <person name="Zhou Z."/>
            <person name="Wang C."/>
            <person name="Geng S."/>
            <person name="Li B."/>
            <person name="Dong Q."/>
            <person name="Hou Y."/>
            <person name="Wang H."/>
            <person name="Ai P."/>
            <person name="Liu Z."/>
            <person name="Yi F."/>
            <person name="Sun M."/>
            <person name="An G."/>
            <person name="Cheng J."/>
            <person name="Zhang Y."/>
            <person name="Shi Q."/>
            <person name="Xie Y."/>
            <person name="Shi X."/>
            <person name="Chang Y."/>
            <person name="Huang F."/>
            <person name="Chen Y."/>
            <person name="Hong S."/>
            <person name="Mi L."/>
            <person name="Sun Q."/>
            <person name="Zhang L."/>
            <person name="Zhou B."/>
            <person name="Peng R."/>
            <person name="Zhang X."/>
            <person name="Liu F."/>
        </authorList>
    </citation>
    <scope>NUCLEOTIDE SEQUENCE [LARGE SCALE GENOMIC DNA]</scope>
    <source>
        <strain evidence="2">cv. PA1801</strain>
    </source>
</reference>
<accession>A0A5B6VWR2</accession>
<protein>
    <submittedName>
        <fullName evidence="1">Uncharacterized protein</fullName>
    </submittedName>
</protein>
<sequence>MIKRIIFLIPPLPLIFITKEPHFHALKFSKFKGLHELTVELQAEEIIEVVKSTTTLKASRRDISQYCMDVLNRKREIKAIN</sequence>
<keyword evidence="2" id="KW-1185">Reference proteome</keyword>
<comment type="caution">
    <text evidence="1">The sequence shown here is derived from an EMBL/GenBank/DDBJ whole genome shotgun (WGS) entry which is preliminary data.</text>
</comment>